<reference evidence="1 2" key="1">
    <citation type="journal article" date="2015" name="Genome Biol. Evol.">
        <title>Comparative Genomics of a Bacterivorous Green Alga Reveals Evolutionary Causalities and Consequences of Phago-Mixotrophic Mode of Nutrition.</title>
        <authorList>
            <person name="Burns J.A."/>
            <person name="Paasch A."/>
            <person name="Narechania A."/>
            <person name="Kim E."/>
        </authorList>
    </citation>
    <scope>NUCLEOTIDE SEQUENCE [LARGE SCALE GENOMIC DNA]</scope>
    <source>
        <strain evidence="1 2">PLY_AMNH</strain>
    </source>
</reference>
<name>A0AAE0F0G9_9CHLO</name>
<evidence type="ECO:0000313" key="1">
    <source>
        <dbReference type="EMBL" id="KAK3246892.1"/>
    </source>
</evidence>
<evidence type="ECO:0000313" key="2">
    <source>
        <dbReference type="Proteomes" id="UP001190700"/>
    </source>
</evidence>
<dbReference type="AlphaFoldDB" id="A0AAE0F0G9"/>
<sequence length="128" mass="14540">MRFARLKDKLMIDLKTVEKVLRLQWEEVILHRQEAQRDSFSTDASMGEGMGGPTLSGVWDRSNSFCTMHGWSAEDDVAGQPLDGHMVWRNLLFLNVLPVVERFFVANVDSIEQLAAVSWGRAGSTTWR</sequence>
<proteinExistence type="predicted"/>
<dbReference type="EMBL" id="LGRX02029382">
    <property type="protein sequence ID" value="KAK3246892.1"/>
    <property type="molecule type" value="Genomic_DNA"/>
</dbReference>
<comment type="caution">
    <text evidence="1">The sequence shown here is derived from an EMBL/GenBank/DDBJ whole genome shotgun (WGS) entry which is preliminary data.</text>
</comment>
<keyword evidence="2" id="KW-1185">Reference proteome</keyword>
<dbReference type="Proteomes" id="UP001190700">
    <property type="component" value="Unassembled WGS sequence"/>
</dbReference>
<organism evidence="1 2">
    <name type="scientific">Cymbomonas tetramitiformis</name>
    <dbReference type="NCBI Taxonomy" id="36881"/>
    <lineage>
        <taxon>Eukaryota</taxon>
        <taxon>Viridiplantae</taxon>
        <taxon>Chlorophyta</taxon>
        <taxon>Pyramimonadophyceae</taxon>
        <taxon>Pyramimonadales</taxon>
        <taxon>Pyramimonadaceae</taxon>
        <taxon>Cymbomonas</taxon>
    </lineage>
</organism>
<accession>A0AAE0F0G9</accession>
<gene>
    <name evidence="1" type="ORF">CYMTET_43590</name>
</gene>
<protein>
    <submittedName>
        <fullName evidence="1">Uncharacterized protein</fullName>
    </submittedName>
</protein>